<evidence type="ECO:0000256" key="12">
    <source>
        <dbReference type="ARBA" id="ARBA00022737"/>
    </source>
</evidence>
<dbReference type="GeneTree" id="ENSGT00390000005689"/>
<keyword evidence="18" id="KW-0395">Inflammatory response</keyword>
<keyword evidence="8" id="KW-0399">Innate immunity</keyword>
<dbReference type="GO" id="GO:0045121">
    <property type="term" value="C:membrane raft"/>
    <property type="evidence" value="ECO:0007669"/>
    <property type="project" value="UniProtKB-SubCell"/>
</dbReference>
<evidence type="ECO:0000256" key="13">
    <source>
        <dbReference type="ARBA" id="ARBA00022859"/>
    </source>
</evidence>
<dbReference type="InterPro" id="IPR032675">
    <property type="entry name" value="LRR_dom_sf"/>
</dbReference>
<dbReference type="GO" id="GO:0071222">
    <property type="term" value="P:cellular response to lipopolysaccharide"/>
    <property type="evidence" value="ECO:0007669"/>
    <property type="project" value="TreeGrafter"/>
</dbReference>
<evidence type="ECO:0000256" key="4">
    <source>
        <dbReference type="ARBA" id="ARBA00004613"/>
    </source>
</evidence>
<evidence type="ECO:0000256" key="6">
    <source>
        <dbReference type="ARBA" id="ARBA00022475"/>
    </source>
</evidence>
<evidence type="ECO:0000256" key="21">
    <source>
        <dbReference type="SAM" id="SignalP"/>
    </source>
</evidence>
<evidence type="ECO:0000256" key="14">
    <source>
        <dbReference type="ARBA" id="ARBA00023034"/>
    </source>
</evidence>
<evidence type="ECO:0000256" key="11">
    <source>
        <dbReference type="ARBA" id="ARBA00022729"/>
    </source>
</evidence>
<dbReference type="GO" id="GO:0005794">
    <property type="term" value="C:Golgi apparatus"/>
    <property type="evidence" value="ECO:0007669"/>
    <property type="project" value="UniProtKB-SubCell"/>
</dbReference>
<reference evidence="22" key="2">
    <citation type="submission" date="2025-09" db="UniProtKB">
        <authorList>
            <consortium name="Ensembl"/>
        </authorList>
    </citation>
    <scope>IDENTIFICATION</scope>
</reference>
<evidence type="ECO:0000256" key="2">
    <source>
        <dbReference type="ARBA" id="ARBA00004555"/>
    </source>
</evidence>
<evidence type="ECO:0000256" key="7">
    <source>
        <dbReference type="ARBA" id="ARBA00022525"/>
    </source>
</evidence>
<organism evidence="22 23">
    <name type="scientific">Dicentrarchus labrax</name>
    <name type="common">European seabass</name>
    <name type="synonym">Morone labrax</name>
    <dbReference type="NCBI Taxonomy" id="13489"/>
    <lineage>
        <taxon>Eukaryota</taxon>
        <taxon>Metazoa</taxon>
        <taxon>Chordata</taxon>
        <taxon>Craniata</taxon>
        <taxon>Vertebrata</taxon>
        <taxon>Euteleostomi</taxon>
        <taxon>Actinopterygii</taxon>
        <taxon>Neopterygii</taxon>
        <taxon>Teleostei</taxon>
        <taxon>Neoteleostei</taxon>
        <taxon>Acanthomorphata</taxon>
        <taxon>Eupercaria</taxon>
        <taxon>Moronidae</taxon>
        <taxon>Dicentrarchus</taxon>
    </lineage>
</organism>
<keyword evidence="14" id="KW-0333">Golgi apparatus</keyword>
<evidence type="ECO:0000256" key="18">
    <source>
        <dbReference type="ARBA" id="ARBA00023198"/>
    </source>
</evidence>
<dbReference type="GO" id="GO:0006954">
    <property type="term" value="P:inflammatory response"/>
    <property type="evidence" value="ECO:0007669"/>
    <property type="project" value="UniProtKB-KW"/>
</dbReference>
<keyword evidence="6" id="KW-1003">Cell membrane</keyword>
<dbReference type="GO" id="GO:0001819">
    <property type="term" value="P:positive regulation of cytokine production"/>
    <property type="evidence" value="ECO:0007669"/>
    <property type="project" value="TreeGrafter"/>
</dbReference>
<keyword evidence="19" id="KW-0449">Lipoprotein</keyword>
<dbReference type="InterPro" id="IPR001611">
    <property type="entry name" value="Leu-rich_rpt"/>
</dbReference>
<keyword evidence="7" id="KW-0964">Secreted</keyword>
<keyword evidence="16" id="KW-1015">Disulfide bond</keyword>
<dbReference type="Pfam" id="PF13516">
    <property type="entry name" value="LRR_6"/>
    <property type="match status" value="1"/>
</dbReference>
<evidence type="ECO:0000313" key="23">
    <source>
        <dbReference type="Proteomes" id="UP000694389"/>
    </source>
</evidence>
<dbReference type="GO" id="GO:0034142">
    <property type="term" value="P:toll-like receptor 4 signaling pathway"/>
    <property type="evidence" value="ECO:0007669"/>
    <property type="project" value="TreeGrafter"/>
</dbReference>
<dbReference type="PANTHER" id="PTHR10630:SF3">
    <property type="entry name" value="MONOCYTE DIFFERENTIATION ANTIGEN CD14"/>
    <property type="match status" value="1"/>
</dbReference>
<dbReference type="SMART" id="SM00365">
    <property type="entry name" value="LRR_SD22"/>
    <property type="match status" value="2"/>
</dbReference>
<evidence type="ECO:0000256" key="10">
    <source>
        <dbReference type="ARBA" id="ARBA00022622"/>
    </source>
</evidence>
<dbReference type="Gene3D" id="3.80.10.10">
    <property type="entry name" value="Ribonuclease Inhibitor"/>
    <property type="match status" value="1"/>
</dbReference>
<feature type="signal peptide" evidence="21">
    <location>
        <begin position="1"/>
        <end position="20"/>
    </location>
</feature>
<evidence type="ECO:0000256" key="17">
    <source>
        <dbReference type="ARBA" id="ARBA00023180"/>
    </source>
</evidence>
<dbReference type="Ensembl" id="ENSDLAT00005016798.2">
    <property type="protein sequence ID" value="ENSDLAP00005015491.2"/>
    <property type="gene ID" value="ENSDLAG00005007621.2"/>
</dbReference>
<evidence type="ECO:0000256" key="5">
    <source>
        <dbReference type="ARBA" id="ARBA00020237"/>
    </source>
</evidence>
<dbReference type="SMART" id="SM00364">
    <property type="entry name" value="LRR_BAC"/>
    <property type="match status" value="3"/>
</dbReference>
<dbReference type="SUPFAM" id="SSF52058">
    <property type="entry name" value="L domain-like"/>
    <property type="match status" value="1"/>
</dbReference>
<evidence type="ECO:0000256" key="8">
    <source>
        <dbReference type="ARBA" id="ARBA00022588"/>
    </source>
</evidence>
<sequence>MTLNQRLTLLLLLGLTVTSAATSCIFSEDGAGRCVCNSMGILNPENLMCLQASELELRDGTLDVSEMAVSGLTLGFQMIQINKLIFNNVTISFSFISVVISFLPRNLNEIHIISSTLEVVQHLQPPLLQEASRIKTLYLEDTTVDPSLLQPSFQALHRWLFGPLKSLGLVRSGLVETDCIWAQRVENLTHLDLSENPISYTSLQNISHCASLSFKYLKSLHLRHSNLTSLQSLCTLLSLTPTLTQLDVSRNNFSILHYPQCFQVKPLTMLNLSHSGITEVFHDPPQTLKKLFLSNNRLIRLPSLDNLSHLQVLKVDNNRLTVLITETDVSLSTLEQLDTLHAGRNPYQCDCALEETITFLDSADMKVDSGSLIFQQGVIKSG</sequence>
<reference evidence="22" key="1">
    <citation type="submission" date="2025-08" db="UniProtKB">
        <authorList>
            <consortium name="Ensembl"/>
        </authorList>
    </citation>
    <scope>IDENTIFICATION</scope>
</reference>
<evidence type="ECO:0000256" key="19">
    <source>
        <dbReference type="ARBA" id="ARBA00023288"/>
    </source>
</evidence>
<dbReference type="GO" id="GO:0045087">
    <property type="term" value="P:innate immune response"/>
    <property type="evidence" value="ECO:0007669"/>
    <property type="project" value="UniProtKB-KW"/>
</dbReference>
<accession>A0A8C4E9V0</accession>
<dbReference type="GO" id="GO:0009897">
    <property type="term" value="C:external side of plasma membrane"/>
    <property type="evidence" value="ECO:0007669"/>
    <property type="project" value="TreeGrafter"/>
</dbReference>
<evidence type="ECO:0000256" key="15">
    <source>
        <dbReference type="ARBA" id="ARBA00023136"/>
    </source>
</evidence>
<evidence type="ECO:0000313" key="22">
    <source>
        <dbReference type="Ensembl" id="ENSDLAP00005015491.2"/>
    </source>
</evidence>
<dbReference type="PROSITE" id="PS51257">
    <property type="entry name" value="PROKAR_LIPOPROTEIN"/>
    <property type="match status" value="1"/>
</dbReference>
<name>A0A8C4E9V0_DICLA</name>
<keyword evidence="12" id="KW-0677">Repeat</keyword>
<evidence type="ECO:0000256" key="1">
    <source>
        <dbReference type="ARBA" id="ARBA00004285"/>
    </source>
</evidence>
<protein>
    <recommendedName>
        <fullName evidence="5">Monocyte differentiation antigen CD14</fullName>
    </recommendedName>
    <alternativeName>
        <fullName evidence="20">Myeloid cell-specific leucine-rich glycoprotein</fullName>
    </alternativeName>
</protein>
<evidence type="ECO:0000256" key="20">
    <source>
        <dbReference type="ARBA" id="ARBA00031013"/>
    </source>
</evidence>
<comment type="subcellular location">
    <subcellularLocation>
        <location evidence="3">Cell membrane</location>
        <topology evidence="3">Lipid-anchor</topology>
        <topology evidence="3">GPI-anchor</topology>
    </subcellularLocation>
    <subcellularLocation>
        <location evidence="2">Golgi apparatus</location>
    </subcellularLocation>
    <subcellularLocation>
        <location evidence="1">Membrane raft</location>
    </subcellularLocation>
    <subcellularLocation>
        <location evidence="4">Secreted</location>
    </subcellularLocation>
</comment>
<dbReference type="InterPro" id="IPR016337">
    <property type="entry name" value="Monocyte_diff_Ag_CD14"/>
</dbReference>
<evidence type="ECO:0000256" key="9">
    <source>
        <dbReference type="ARBA" id="ARBA00022614"/>
    </source>
</evidence>
<feature type="chain" id="PRO_5035919003" description="Monocyte differentiation antigen CD14" evidence="21">
    <location>
        <begin position="21"/>
        <end position="382"/>
    </location>
</feature>
<dbReference type="PROSITE" id="PS51450">
    <property type="entry name" value="LRR"/>
    <property type="match status" value="2"/>
</dbReference>
<evidence type="ECO:0000256" key="16">
    <source>
        <dbReference type="ARBA" id="ARBA00023157"/>
    </source>
</evidence>
<evidence type="ECO:0000256" key="3">
    <source>
        <dbReference type="ARBA" id="ARBA00004609"/>
    </source>
</evidence>
<keyword evidence="17" id="KW-0325">Glycoprotein</keyword>
<dbReference type="GO" id="GO:0001530">
    <property type="term" value="F:lipopolysaccharide binding"/>
    <property type="evidence" value="ECO:0007669"/>
    <property type="project" value="TreeGrafter"/>
</dbReference>
<keyword evidence="23" id="KW-1185">Reference proteome</keyword>
<dbReference type="Proteomes" id="UP000694389">
    <property type="component" value="Unassembled WGS sequence"/>
</dbReference>
<dbReference type="GO" id="GO:0005576">
    <property type="term" value="C:extracellular region"/>
    <property type="evidence" value="ECO:0007669"/>
    <property type="project" value="UniProtKB-SubCell"/>
</dbReference>
<keyword evidence="13" id="KW-0391">Immunity</keyword>
<keyword evidence="10" id="KW-0336">GPI-anchor</keyword>
<dbReference type="GO" id="GO:0046696">
    <property type="term" value="C:lipopolysaccharide receptor complex"/>
    <property type="evidence" value="ECO:0007669"/>
    <property type="project" value="TreeGrafter"/>
</dbReference>
<keyword evidence="9" id="KW-0433">Leucine-rich repeat</keyword>
<proteinExistence type="predicted"/>
<dbReference type="AlphaFoldDB" id="A0A8C4E9V0"/>
<keyword evidence="11 21" id="KW-0732">Signal</keyword>
<keyword evidence="15" id="KW-0472">Membrane</keyword>
<dbReference type="PANTHER" id="PTHR10630">
    <property type="entry name" value="MONOCYTE DIFFERENTIATION ANTIGEN CD14"/>
    <property type="match status" value="1"/>
</dbReference>